<keyword evidence="1" id="KW-0812">Transmembrane</keyword>
<protein>
    <submittedName>
        <fullName evidence="2">Uncharacterized protein</fullName>
    </submittedName>
</protein>
<dbReference type="EnsemblBacteria" id="AAP99714">
    <property type="protein sequence ID" value="AAP99714"/>
    <property type="gene ID" value="Pro_0670"/>
</dbReference>
<accession>Q7VCS0</accession>
<keyword evidence="1" id="KW-0472">Membrane</keyword>
<dbReference type="AlphaFoldDB" id="Q7VCS0"/>
<evidence type="ECO:0000313" key="2">
    <source>
        <dbReference type="EMBL" id="AAP99714.1"/>
    </source>
</evidence>
<reference evidence="2 3" key="1">
    <citation type="journal article" date="2003" name="Proc. Natl. Acad. Sci. U.S.A.">
        <title>Genome sequence of the cyanobacterium Prochlorococcus marinus SS120, a nearly minimal oxyphototrophic genome.</title>
        <authorList>
            <person name="Dufresne A."/>
            <person name="Salanoubat M."/>
            <person name="Partensky F."/>
            <person name="Artiguenave F."/>
            <person name="Axmann I.M."/>
            <person name="Barbe V."/>
            <person name="Duprat S."/>
            <person name="Galperin M.Y."/>
            <person name="Koonin E.V."/>
            <person name="Le Gall F."/>
            <person name="Makarova K.S."/>
            <person name="Ostrowski M."/>
            <person name="Oztas S."/>
            <person name="Robert C."/>
            <person name="Rogozin I.B."/>
            <person name="Scanlan D.J."/>
            <person name="Tandeau de Marsac N."/>
            <person name="Weissenbach J."/>
            <person name="Wincker P."/>
            <person name="Wolf Y.I."/>
            <person name="Hess W.R."/>
        </authorList>
    </citation>
    <scope>NUCLEOTIDE SEQUENCE [LARGE SCALE GENOMIC DNA]</scope>
    <source>
        <strain evidence="3">SARG / CCMP1375 / SS120</strain>
    </source>
</reference>
<dbReference type="EMBL" id="AE017126">
    <property type="protein sequence ID" value="AAP99714.1"/>
    <property type="molecule type" value="Genomic_DNA"/>
</dbReference>
<keyword evidence="1" id="KW-1133">Transmembrane helix</keyword>
<dbReference type="Proteomes" id="UP000001420">
    <property type="component" value="Chromosome"/>
</dbReference>
<gene>
    <name evidence="2" type="ordered locus">Pro_0670</name>
</gene>
<sequence>MDIVIKMVKSFKLMDASFFKALELADASRTTSLVVWSMLIFLAVLLIGLSIALVTQIKSRVKKYESPSKKEGPKGF</sequence>
<dbReference type="eggNOG" id="ENOG5030P1R">
    <property type="taxonomic scope" value="Bacteria"/>
</dbReference>
<evidence type="ECO:0000313" key="3">
    <source>
        <dbReference type="Proteomes" id="UP000001420"/>
    </source>
</evidence>
<evidence type="ECO:0000256" key="1">
    <source>
        <dbReference type="SAM" id="Phobius"/>
    </source>
</evidence>
<feature type="transmembrane region" description="Helical" evidence="1">
    <location>
        <begin position="33"/>
        <end position="54"/>
    </location>
</feature>
<organism evidence="2 3">
    <name type="scientific">Prochlorococcus marinus (strain SARG / CCMP1375 / SS120)</name>
    <dbReference type="NCBI Taxonomy" id="167539"/>
    <lineage>
        <taxon>Bacteria</taxon>
        <taxon>Bacillati</taxon>
        <taxon>Cyanobacteriota</taxon>
        <taxon>Cyanophyceae</taxon>
        <taxon>Synechococcales</taxon>
        <taxon>Prochlorococcaceae</taxon>
        <taxon>Prochlorococcus</taxon>
    </lineage>
</organism>
<dbReference type="PATRIC" id="fig|167539.5.peg.701"/>
<name>Q7VCS0_PROMA</name>
<dbReference type="HOGENOM" id="CLU_2651537_0_0_3"/>
<proteinExistence type="predicted"/>
<keyword evidence="3" id="KW-1185">Reference proteome</keyword>
<dbReference type="KEGG" id="pma:Pro_0670"/>